<keyword evidence="2" id="KW-0472">Membrane</keyword>
<reference evidence="4" key="1">
    <citation type="submission" date="2017-01" db="EMBL/GenBank/DDBJ databases">
        <title>An insight into the sialome and mialome of the horn fly, Haematobia irritans.</title>
        <authorList>
            <person name="Breijo M."/>
            <person name="Boiani M."/>
            <person name="Ures X."/>
            <person name="Rocha S."/>
            <person name="Sequeira M."/>
            <person name="Ribeiro J.M."/>
        </authorList>
    </citation>
    <scope>NUCLEOTIDE SEQUENCE</scope>
</reference>
<feature type="signal peptide" evidence="3">
    <location>
        <begin position="1"/>
        <end position="24"/>
    </location>
</feature>
<organism evidence="4">
    <name type="scientific">Haematobia irritans</name>
    <name type="common">Horn fly</name>
    <name type="synonym">Conops irritans</name>
    <dbReference type="NCBI Taxonomy" id="7368"/>
    <lineage>
        <taxon>Eukaryota</taxon>
        <taxon>Metazoa</taxon>
        <taxon>Ecdysozoa</taxon>
        <taxon>Arthropoda</taxon>
        <taxon>Hexapoda</taxon>
        <taxon>Insecta</taxon>
        <taxon>Pterygota</taxon>
        <taxon>Neoptera</taxon>
        <taxon>Endopterygota</taxon>
        <taxon>Diptera</taxon>
        <taxon>Brachycera</taxon>
        <taxon>Muscomorpha</taxon>
        <taxon>Muscoidea</taxon>
        <taxon>Muscidae</taxon>
        <taxon>Haematobia</taxon>
    </lineage>
</organism>
<keyword evidence="3" id="KW-0732">Signal</keyword>
<accession>A0A1L8E7K8</accession>
<name>A0A1L8E7K8_HAEIR</name>
<feature type="compositionally biased region" description="Gly residues" evidence="1">
    <location>
        <begin position="29"/>
        <end position="38"/>
    </location>
</feature>
<dbReference type="AlphaFoldDB" id="A0A1L8E7K8"/>
<evidence type="ECO:0008006" key="5">
    <source>
        <dbReference type="Google" id="ProtNLM"/>
    </source>
</evidence>
<feature type="chain" id="PRO_5012499179" description="Secreted protein" evidence="3">
    <location>
        <begin position="25"/>
        <end position="101"/>
    </location>
</feature>
<keyword evidence="2" id="KW-1133">Transmembrane helix</keyword>
<evidence type="ECO:0000256" key="2">
    <source>
        <dbReference type="SAM" id="Phobius"/>
    </source>
</evidence>
<feature type="region of interest" description="Disordered" evidence="1">
    <location>
        <begin position="29"/>
        <end position="62"/>
    </location>
</feature>
<protein>
    <recommendedName>
        <fullName evidence="5">Secreted protein</fullName>
    </recommendedName>
</protein>
<feature type="transmembrane region" description="Helical" evidence="2">
    <location>
        <begin position="79"/>
        <end position="97"/>
    </location>
</feature>
<evidence type="ECO:0000256" key="1">
    <source>
        <dbReference type="SAM" id="MobiDB-lite"/>
    </source>
</evidence>
<keyword evidence="2" id="KW-0812">Transmembrane</keyword>
<evidence type="ECO:0000256" key="3">
    <source>
        <dbReference type="SAM" id="SignalP"/>
    </source>
</evidence>
<evidence type="ECO:0000313" key="4">
    <source>
        <dbReference type="EMBL" id="JAV14579.1"/>
    </source>
</evidence>
<sequence>MSSKLYLLFLLGVVLMSLISMGLAQNQGEWGGSGGRPGQQGHPGQWDNYGNPPWSNNQNGYMGDQGHHHYSAAAAPSTWSMSSFYVITVISTMVLYLQVCV</sequence>
<proteinExistence type="predicted"/>
<dbReference type="EMBL" id="GFDG01004220">
    <property type="protein sequence ID" value="JAV14579.1"/>
    <property type="molecule type" value="Transcribed_RNA"/>
</dbReference>